<organism evidence="4 5">
    <name type="scientific">Blastopirellula marina</name>
    <dbReference type="NCBI Taxonomy" id="124"/>
    <lineage>
        <taxon>Bacteria</taxon>
        <taxon>Pseudomonadati</taxon>
        <taxon>Planctomycetota</taxon>
        <taxon>Planctomycetia</taxon>
        <taxon>Pirellulales</taxon>
        <taxon>Pirellulaceae</taxon>
        <taxon>Blastopirellula</taxon>
    </lineage>
</organism>
<keyword evidence="2" id="KW-0812">Transmembrane</keyword>
<keyword evidence="3" id="KW-0732">Signal</keyword>
<feature type="compositionally biased region" description="Polar residues" evidence="1">
    <location>
        <begin position="365"/>
        <end position="378"/>
    </location>
</feature>
<evidence type="ECO:0000313" key="5">
    <source>
        <dbReference type="Proteomes" id="UP000240009"/>
    </source>
</evidence>
<accession>A0A2S8G4J0</accession>
<comment type="caution">
    <text evidence="4">The sequence shown here is derived from an EMBL/GenBank/DDBJ whole genome shotgun (WGS) entry which is preliminary data.</text>
</comment>
<dbReference type="InterPro" id="IPR009003">
    <property type="entry name" value="Peptidase_S1_PA"/>
</dbReference>
<keyword evidence="2" id="KW-0472">Membrane</keyword>
<name>A0A2S8G4J0_9BACT</name>
<evidence type="ECO:0000256" key="2">
    <source>
        <dbReference type="SAM" id="Phobius"/>
    </source>
</evidence>
<feature type="region of interest" description="Disordered" evidence="1">
    <location>
        <begin position="353"/>
        <end position="378"/>
    </location>
</feature>
<feature type="region of interest" description="Disordered" evidence="1">
    <location>
        <begin position="291"/>
        <end position="315"/>
    </location>
</feature>
<feature type="chain" id="PRO_5015603594" description="Serine protease" evidence="3">
    <location>
        <begin position="26"/>
        <end position="534"/>
    </location>
</feature>
<evidence type="ECO:0000313" key="4">
    <source>
        <dbReference type="EMBL" id="PQO39358.1"/>
    </source>
</evidence>
<proteinExistence type="predicted"/>
<feature type="signal peptide" evidence="3">
    <location>
        <begin position="1"/>
        <end position="25"/>
    </location>
</feature>
<sequence>MRPIARIAAALTIAAVCLVASSTQAASQEDAQAVVQMQVGNSRGSGVLVWTDGRQGVVLTCHHVIEGGGQCLVIFPDGSTSSARVMATNAARDAASLLCQVPPSAVAMPLAAQSPAAGEIVSVYGHRGGSRQVVAWDVPLVGYDNGGDGLADIIAEPGTGNGDSGGPMVWRGQLVGLVKGARLHDTVAGYQPSDCRGPAAVTLAELLRRATPFALQQTCGPEGCFPSGGGYQQIRPSQPGQPWQTIQAPGTQARPNTPSNNPAAARVVGLPAAQGTDYAALLDLMAKDERFRGPQGAPGERGPVGPPGESTPPQMVDYPALLELIARDERFKPARIDYERVCQMVAEDPRFAFRPPFGKEAPGNQAPQGTPDSAASSYSSGGIDWWGVAIGAGSLAAAAAGIGIPWWAFAALRTARAIKRQYEDNQATPRYYPPRVPMPDMVDNSAEDAEPIGPAAPTPIRRRPAQTHVVTMENPPPEQITRTHTEYVPVETDRYAEAHAWAREQIVRKYPKTVDAVETLQSLIDQYLNAQEKK</sequence>
<gene>
    <name evidence="4" type="ORF">C5Y96_05750</name>
</gene>
<evidence type="ECO:0000256" key="1">
    <source>
        <dbReference type="SAM" id="MobiDB-lite"/>
    </source>
</evidence>
<dbReference type="OrthoDB" id="260078at2"/>
<dbReference type="Pfam" id="PF13365">
    <property type="entry name" value="Trypsin_2"/>
    <property type="match status" value="1"/>
</dbReference>
<dbReference type="Gene3D" id="2.40.10.120">
    <property type="match status" value="1"/>
</dbReference>
<keyword evidence="2" id="KW-1133">Transmembrane helix</keyword>
<feature type="transmembrane region" description="Helical" evidence="2">
    <location>
        <begin position="385"/>
        <end position="412"/>
    </location>
</feature>
<evidence type="ECO:0008006" key="6">
    <source>
        <dbReference type="Google" id="ProtNLM"/>
    </source>
</evidence>
<dbReference type="RefSeq" id="WP_105350777.1">
    <property type="nucleotide sequence ID" value="NZ_PUIA01000016.1"/>
</dbReference>
<dbReference type="AlphaFoldDB" id="A0A2S8G4J0"/>
<evidence type="ECO:0000256" key="3">
    <source>
        <dbReference type="SAM" id="SignalP"/>
    </source>
</evidence>
<protein>
    <recommendedName>
        <fullName evidence="6">Serine protease</fullName>
    </recommendedName>
</protein>
<dbReference type="EMBL" id="PUIA01000016">
    <property type="protein sequence ID" value="PQO39358.1"/>
    <property type="molecule type" value="Genomic_DNA"/>
</dbReference>
<dbReference type="SUPFAM" id="SSF50494">
    <property type="entry name" value="Trypsin-like serine proteases"/>
    <property type="match status" value="1"/>
</dbReference>
<dbReference type="Proteomes" id="UP000240009">
    <property type="component" value="Unassembled WGS sequence"/>
</dbReference>
<reference evidence="4 5" key="1">
    <citation type="submission" date="2018-02" db="EMBL/GenBank/DDBJ databases">
        <title>Comparative genomes isolates from brazilian mangrove.</title>
        <authorList>
            <person name="Araujo J.E."/>
            <person name="Taketani R.G."/>
            <person name="Silva M.C.P."/>
            <person name="Loureco M.V."/>
            <person name="Andreote F.D."/>
        </authorList>
    </citation>
    <scope>NUCLEOTIDE SEQUENCE [LARGE SCALE GENOMIC DNA]</scope>
    <source>
        <strain evidence="4 5">HEX-2 MGV</strain>
    </source>
</reference>